<sequence>MKLHENKVLFRQSIEFTAQQMGILPIYVEKDYWVTYALRIIFQDTIGAETIFKGGTALSKCFGLIERFSEDIDLVVLKRDEESGNQLKNKLKKITNAVGAKLTEVDEEGITNKVGMIRKIAYQYPKTFTGKFGQVRENIIVEATWLGRYEPYYTTSISSYIFTMMKSAGQLQIAEEHDLLPFEVQVLHVNRTICEKIMSLVRFSYTEDPITDLQNKIRHTYDLHQLLKAPAILAFFESPAFEEMLLLVGQDDVSSFKNNNRWLENHPKKAIIFSQTNPTWEKLEEVYTNEFLNLVYGVKPTSEEILKSLIKISERLQHIKWNIEIPEKGEKKIG</sequence>
<dbReference type="Pfam" id="PF08843">
    <property type="entry name" value="AbiEii"/>
    <property type="match status" value="1"/>
</dbReference>
<accession>A0AAW6TT06</accession>
<comment type="caution">
    <text evidence="1">The sequence shown here is derived from an EMBL/GenBank/DDBJ whole genome shotgun (WGS) entry which is preliminary data.</text>
</comment>
<evidence type="ECO:0000313" key="2">
    <source>
        <dbReference type="Proteomes" id="UP001228643"/>
    </source>
</evidence>
<evidence type="ECO:0000313" key="1">
    <source>
        <dbReference type="EMBL" id="MDI5950207.1"/>
    </source>
</evidence>
<keyword evidence="2" id="KW-1185">Reference proteome</keyword>
<proteinExistence type="predicted"/>
<dbReference type="GO" id="GO:0016740">
    <property type="term" value="F:transferase activity"/>
    <property type="evidence" value="ECO:0007669"/>
    <property type="project" value="UniProtKB-KW"/>
</dbReference>
<organism evidence="1 2">
    <name type="scientific">Flavobacterium yafengii</name>
    <dbReference type="NCBI Taxonomy" id="3041253"/>
    <lineage>
        <taxon>Bacteria</taxon>
        <taxon>Pseudomonadati</taxon>
        <taxon>Bacteroidota</taxon>
        <taxon>Flavobacteriia</taxon>
        <taxon>Flavobacteriales</taxon>
        <taxon>Flavobacteriaceae</taxon>
        <taxon>Flavobacterium</taxon>
    </lineage>
</organism>
<keyword evidence="1" id="KW-0808">Transferase</keyword>
<name>A0AAW6TT06_9FLAO</name>
<dbReference type="RefSeq" id="WP_282716727.1">
    <property type="nucleotide sequence ID" value="NZ_JASCRX010000010.1"/>
</dbReference>
<gene>
    <name evidence="1" type="ORF">QLS97_11165</name>
</gene>
<dbReference type="EMBL" id="JASCRY010000003">
    <property type="protein sequence ID" value="MDI5950207.1"/>
    <property type="molecule type" value="Genomic_DNA"/>
</dbReference>
<dbReference type="Proteomes" id="UP001228643">
    <property type="component" value="Unassembled WGS sequence"/>
</dbReference>
<dbReference type="Gene3D" id="3.10.450.620">
    <property type="entry name" value="JHP933, nucleotidyltransferase-like core domain"/>
    <property type="match status" value="1"/>
</dbReference>
<dbReference type="InterPro" id="IPR014942">
    <property type="entry name" value="AbiEii"/>
</dbReference>
<dbReference type="AlphaFoldDB" id="A0AAW6TT06"/>
<reference evidence="1 2" key="1">
    <citation type="submission" date="2023-04" db="EMBL/GenBank/DDBJ databases">
        <title>Two novel species of Flavobacterium.</title>
        <authorList>
            <person name="Liu Q."/>
            <person name="Xin Y.-H."/>
        </authorList>
    </citation>
    <scope>NUCLEOTIDE SEQUENCE [LARGE SCALE GENOMIC DNA]</scope>
    <source>
        <strain evidence="1 2">LB2P87</strain>
    </source>
</reference>
<protein>
    <submittedName>
        <fullName evidence="1">Nucleotidyl transferase AbiEii/AbiGii toxin family protein</fullName>
    </submittedName>
</protein>